<dbReference type="Pfam" id="PF10647">
    <property type="entry name" value="Gmad1"/>
    <property type="match status" value="1"/>
</dbReference>
<feature type="domain" description="GerMN" evidence="2">
    <location>
        <begin position="213"/>
        <end position="300"/>
    </location>
</feature>
<dbReference type="Proteomes" id="UP000002218">
    <property type="component" value="Chromosome"/>
</dbReference>
<protein>
    <recommendedName>
        <fullName evidence="2">GerMN domain-containing protein</fullName>
    </recommendedName>
</protein>
<feature type="compositionally biased region" description="Polar residues" evidence="1">
    <location>
        <begin position="597"/>
        <end position="614"/>
    </location>
</feature>
<dbReference type="KEGG" id="nml:Namu_4247"/>
<dbReference type="EMBL" id="CP001737">
    <property type="protein sequence ID" value="ACV80536.1"/>
    <property type="molecule type" value="Genomic_DNA"/>
</dbReference>
<reference evidence="3 4" key="2">
    <citation type="journal article" date="2010" name="Stand. Genomic Sci.">
        <title>Complete genome sequence of Nakamurella multipartita type strain (Y-104).</title>
        <authorList>
            <person name="Tice H."/>
            <person name="Mayilraj S."/>
            <person name="Sims D."/>
            <person name="Lapidus A."/>
            <person name="Nolan M."/>
            <person name="Lucas S."/>
            <person name="Glavina Del Rio T."/>
            <person name="Copeland A."/>
            <person name="Cheng J.F."/>
            <person name="Meincke L."/>
            <person name="Bruce D."/>
            <person name="Goodwin L."/>
            <person name="Pitluck S."/>
            <person name="Ivanova N."/>
            <person name="Mavromatis K."/>
            <person name="Ovchinnikova G."/>
            <person name="Pati A."/>
            <person name="Chen A."/>
            <person name="Palaniappan K."/>
            <person name="Land M."/>
            <person name="Hauser L."/>
            <person name="Chang Y.J."/>
            <person name="Jeffries C.D."/>
            <person name="Detter J.C."/>
            <person name="Brettin T."/>
            <person name="Rohde M."/>
            <person name="Goker M."/>
            <person name="Bristow J."/>
            <person name="Eisen J.A."/>
            <person name="Markowitz V."/>
            <person name="Hugenholtz P."/>
            <person name="Kyrpides N.C."/>
            <person name="Klenk H.P."/>
            <person name="Chen F."/>
        </authorList>
    </citation>
    <scope>NUCLEOTIDE SEQUENCE [LARGE SCALE GENOMIC DNA]</scope>
    <source>
        <strain evidence="4">ATCC 700099 / DSM 44233 / CIP 104796 / JCM 9543 / NBRC 105858 / Y-104</strain>
    </source>
</reference>
<evidence type="ECO:0000256" key="1">
    <source>
        <dbReference type="SAM" id="MobiDB-lite"/>
    </source>
</evidence>
<gene>
    <name evidence="3" type="ordered locus">Namu_4247</name>
</gene>
<feature type="region of interest" description="Disordered" evidence="1">
    <location>
        <begin position="481"/>
        <end position="504"/>
    </location>
</feature>
<dbReference type="OrthoDB" id="3226781at2"/>
<proteinExistence type="predicted"/>
<evidence type="ECO:0000313" key="3">
    <source>
        <dbReference type="EMBL" id="ACV80536.1"/>
    </source>
</evidence>
<dbReference type="InterPro" id="IPR059026">
    <property type="entry name" value="LpqB_N"/>
</dbReference>
<dbReference type="AlphaFoldDB" id="C8XJH5"/>
<dbReference type="InterPro" id="IPR018910">
    <property type="entry name" value="LpqB_C"/>
</dbReference>
<sequence length="614" mass="63216" precursor="true">MIGPSPDRRRRLAVLLLLLCGVLVAGCTAIPGSSAAVDVTRIADQVDPVVPDAPTPGAQPDQVVRGFIAASARPDADGGTGSSFAAARQYLTPEAQAAWQPSTQPVVILDDNYRTEVDQAASGVVTVAGNSPGGLDAQRSFHSASSAYARALHLVKVDDQWRISDPPPDLLLTSADFPTAYRQRVLYFLDQSGSVVVPDIRHIVIGQTTANRASRLLAMLLDGPADAINNAVTSSFTARSGLRSNPSVDPDGVLQVDFTGVDTSTTEARRALAAQVVWTLSPTTPRISISVDGIPLDPAQPVYTINSVSSFDPDRLPGTGQVASDPFYVSPAGAITGLLDGKAVAGPLGTGSPTVISAAASATTGVTAAVAIDPAGGEQLLLSSPDQVGRADPALKADTLTQPSLTRAGDEAWVVQNGASKPEVYRVSTSGTPSRERVRADELTGKGSVTALALSPDGVRIAIVAGGQLYVGVLTPAPAEGATAPTTTPAAGRNESSGQTPLEISGLTPLRTSLQDVGPVTFVNSLELVVAAATTADGFRSLWNVSIDGYDARKISDNGIFGNIDGLAAAASEPMLITFGGRVWQLEGSQADGKWQSPVSGQPFLNGSSPFYPS</sequence>
<dbReference type="InterPro" id="IPR019606">
    <property type="entry name" value="GerMN"/>
</dbReference>
<dbReference type="HOGENOM" id="CLU_032207_1_0_11"/>
<dbReference type="Pfam" id="PF25976">
    <property type="entry name" value="LpqB_N"/>
    <property type="match status" value="1"/>
</dbReference>
<keyword evidence="4" id="KW-1185">Reference proteome</keyword>
<dbReference type="InParanoid" id="C8XJH5"/>
<dbReference type="eggNOG" id="COG5401">
    <property type="taxonomic scope" value="Bacteria"/>
</dbReference>
<organism evidence="3 4">
    <name type="scientific">Nakamurella multipartita (strain ATCC 700099 / DSM 44233 / CIP 104796 / JCM 9543 / NBRC 105858 / Y-104)</name>
    <name type="common">Microsphaera multipartita</name>
    <dbReference type="NCBI Taxonomy" id="479431"/>
    <lineage>
        <taxon>Bacteria</taxon>
        <taxon>Bacillati</taxon>
        <taxon>Actinomycetota</taxon>
        <taxon>Actinomycetes</taxon>
        <taxon>Nakamurellales</taxon>
        <taxon>Nakamurellaceae</taxon>
        <taxon>Nakamurella</taxon>
    </lineage>
</organism>
<evidence type="ECO:0000313" key="4">
    <source>
        <dbReference type="Proteomes" id="UP000002218"/>
    </source>
</evidence>
<evidence type="ECO:0000259" key="2">
    <source>
        <dbReference type="SMART" id="SM00909"/>
    </source>
</evidence>
<feature type="region of interest" description="Disordered" evidence="1">
    <location>
        <begin position="592"/>
        <end position="614"/>
    </location>
</feature>
<name>C8XJH5_NAKMY</name>
<reference evidence="4" key="1">
    <citation type="submission" date="2009-09" db="EMBL/GenBank/DDBJ databases">
        <title>The complete genome of Nakamurella multipartita DSM 44233.</title>
        <authorList>
            <consortium name="US DOE Joint Genome Institute (JGI-PGF)"/>
            <person name="Lucas S."/>
            <person name="Copeland A."/>
            <person name="Lapidus A."/>
            <person name="Glavina del Rio T."/>
            <person name="Dalin E."/>
            <person name="Tice H."/>
            <person name="Bruce D."/>
            <person name="Goodwin L."/>
            <person name="Pitluck S."/>
            <person name="Kyrpides N."/>
            <person name="Mavromatis K."/>
            <person name="Ivanova N."/>
            <person name="Ovchinnikova G."/>
            <person name="Sims D."/>
            <person name="Meincke L."/>
            <person name="Brettin T."/>
            <person name="Detter J.C."/>
            <person name="Han C."/>
            <person name="Larimer F."/>
            <person name="Land M."/>
            <person name="Hauser L."/>
            <person name="Markowitz V."/>
            <person name="Cheng J.-F."/>
            <person name="Hugenholtz P."/>
            <person name="Woyke T."/>
            <person name="Wu D."/>
            <person name="Klenk H.-P."/>
            <person name="Eisen J.A."/>
        </authorList>
    </citation>
    <scope>NUCLEOTIDE SEQUENCE [LARGE SCALE GENOMIC DNA]</scope>
    <source>
        <strain evidence="4">ATCC 700099 / DSM 44233 / CIP 104796 / JCM 9543 / NBRC 105858 / Y-104</strain>
    </source>
</reference>
<dbReference type="SUPFAM" id="SSF82171">
    <property type="entry name" value="DPP6 N-terminal domain-like"/>
    <property type="match status" value="1"/>
</dbReference>
<dbReference type="RefSeq" id="WP_015749361.1">
    <property type="nucleotide sequence ID" value="NC_013235.1"/>
</dbReference>
<dbReference type="SMART" id="SM00909">
    <property type="entry name" value="Germane"/>
    <property type="match status" value="1"/>
</dbReference>
<dbReference type="Pfam" id="PF10646">
    <property type="entry name" value="Germane"/>
    <property type="match status" value="1"/>
</dbReference>
<dbReference type="STRING" id="479431.Namu_4247"/>
<feature type="compositionally biased region" description="Low complexity" evidence="1">
    <location>
        <begin position="481"/>
        <end position="492"/>
    </location>
</feature>
<accession>C8XJH5</accession>